<feature type="active site" description="Proton donor" evidence="3">
    <location>
        <position position="329"/>
    </location>
</feature>
<sequence length="501" mass="56663">MSAKRTVSLLLHAHLPFGLRPELPVSLEEAWLFEATIDCYLPLLELISAEPGKKPRLAASLSPTLLEQWSHHDFTDRFAAHLDRLAAILKRECSDQSLPKERRELAEEMLLRNAQLAAHFVRKWSANLSAAWGHLASEGKVELLTTAATHAFLPAHQNSPLTRRLQIQLGIERFTALTGITPQGFWLPECGYYPGLEYDLAEAGIQWFAVENMNGSSVVRCPNDVTAIARQGELSQKVWDAHSGYPGHANYREFHQDAVHQLSHEQAGLYRLPDGGSLPLGLKYWRVTGKGEKDWYDPVVARQQAETDAQDFIESMARTPESFIFLPFDAELFGHWWHEGPYWLENVIQRASQHPALTLASPTDAISSLKDIPEGLPAASTWGHRADYSFWINPETDWIYPLLANAGRKLKDAIARSESDPLRRRAVNQLARELLLAQASDWPFMLRAGATAGYAEERLRRHLTRFQFLLNQLATEEIDAETLHALEQLDPIQPNLDLQRF</sequence>
<dbReference type="SUPFAM" id="SSF88688">
    <property type="entry name" value="Families 57/38 glycoside transferase middle domain"/>
    <property type="match status" value="1"/>
</dbReference>
<reference evidence="8" key="1">
    <citation type="journal article" date="2014" name="Int. J. Syst. Evol. Microbiol.">
        <title>Complete genome sequence of Corynebacterium casei LMG S-19264T (=DSM 44701T), isolated from a smear-ripened cheese.</title>
        <authorList>
            <consortium name="US DOE Joint Genome Institute (JGI-PGF)"/>
            <person name="Walter F."/>
            <person name="Albersmeier A."/>
            <person name="Kalinowski J."/>
            <person name="Ruckert C."/>
        </authorList>
    </citation>
    <scope>NUCLEOTIDE SEQUENCE</scope>
    <source>
        <strain evidence="8">KCTC 12870</strain>
    </source>
</reference>
<dbReference type="Gene3D" id="1.20.1430.10">
    <property type="entry name" value="Families 57/38 glycoside transferase, middle domain"/>
    <property type="match status" value="1"/>
</dbReference>
<dbReference type="RefSeq" id="WP_189517490.1">
    <property type="nucleotide sequence ID" value="NZ_BMXG01000035.1"/>
</dbReference>
<keyword evidence="2 5" id="KW-0119">Carbohydrate metabolism</keyword>
<evidence type="ECO:0000256" key="1">
    <source>
        <dbReference type="ARBA" id="ARBA00006821"/>
    </source>
</evidence>
<dbReference type="Proteomes" id="UP000642829">
    <property type="component" value="Unassembled WGS sequence"/>
</dbReference>
<feature type="active site" description="Nucleophile" evidence="3">
    <location>
        <position position="189"/>
    </location>
</feature>
<dbReference type="InterPro" id="IPR028995">
    <property type="entry name" value="Glyco_hydro_57/38_cen_sf"/>
</dbReference>
<evidence type="ECO:0000256" key="5">
    <source>
        <dbReference type="RuleBase" id="RU361196"/>
    </source>
</evidence>
<dbReference type="Pfam" id="PF09210">
    <property type="entry name" value="BE_C"/>
    <property type="match status" value="1"/>
</dbReference>
<dbReference type="GO" id="GO:0030979">
    <property type="term" value="P:alpha-glucan biosynthetic process"/>
    <property type="evidence" value="ECO:0007669"/>
    <property type="project" value="InterPro"/>
</dbReference>
<feature type="binding site" evidence="4">
    <location>
        <position position="247"/>
    </location>
    <ligand>
        <name>substrate</name>
    </ligand>
</feature>
<name>A0A8J3GGF6_9BACT</name>
<dbReference type="GO" id="GO:0003844">
    <property type="term" value="F:1,4-alpha-glucan branching enzyme activity"/>
    <property type="evidence" value="ECO:0007669"/>
    <property type="project" value="InterPro"/>
</dbReference>
<feature type="binding site" evidence="4">
    <location>
        <position position="441"/>
    </location>
    <ligand>
        <name>substrate</name>
    </ligand>
</feature>
<organism evidence="8 9">
    <name type="scientific">Cerasicoccus arenae</name>
    <dbReference type="NCBI Taxonomy" id="424488"/>
    <lineage>
        <taxon>Bacteria</taxon>
        <taxon>Pseudomonadati</taxon>
        <taxon>Verrucomicrobiota</taxon>
        <taxon>Opitutia</taxon>
        <taxon>Puniceicoccales</taxon>
        <taxon>Cerasicoccaceae</taxon>
        <taxon>Cerasicoccus</taxon>
    </lineage>
</organism>
<evidence type="ECO:0000259" key="6">
    <source>
        <dbReference type="Pfam" id="PF03065"/>
    </source>
</evidence>
<dbReference type="InterPro" id="IPR015293">
    <property type="entry name" value="BE_C"/>
</dbReference>
<keyword evidence="9" id="KW-1185">Reference proteome</keyword>
<dbReference type="InterPro" id="IPR040042">
    <property type="entry name" value="Branching_enz_MT3115-like"/>
</dbReference>
<comment type="similarity">
    <text evidence="1 5">Belongs to the glycosyl hydrolase 57 family.</text>
</comment>
<dbReference type="InterPro" id="IPR011330">
    <property type="entry name" value="Glyco_hydro/deAcase_b/a-brl"/>
</dbReference>
<dbReference type="PANTHER" id="PTHR41695">
    <property type="entry name" value="1,4-ALPHA-GLUCAN BRANCHING ENZYME RV3031-RELATED"/>
    <property type="match status" value="1"/>
</dbReference>
<feature type="domain" description="Glycoside hydrolase family 57 N-terminal" evidence="6">
    <location>
        <begin position="9"/>
        <end position="370"/>
    </location>
</feature>
<dbReference type="Pfam" id="PF03065">
    <property type="entry name" value="Glyco_hydro_57"/>
    <property type="match status" value="1"/>
</dbReference>
<feature type="domain" description="1,4-alpha-glucan branching enzyme C-terminal" evidence="7">
    <location>
        <begin position="405"/>
        <end position="501"/>
    </location>
</feature>
<dbReference type="PANTHER" id="PTHR41695:SF1">
    <property type="entry name" value="1,4-ALPHA-GLUCAN BRANCHING ENZYME TK1436"/>
    <property type="match status" value="1"/>
</dbReference>
<evidence type="ECO:0000256" key="3">
    <source>
        <dbReference type="PIRSR" id="PIRSR640042-1"/>
    </source>
</evidence>
<dbReference type="AlphaFoldDB" id="A0A8J3GGF6"/>
<dbReference type="EMBL" id="BMXG01000035">
    <property type="protein sequence ID" value="GHC13593.1"/>
    <property type="molecule type" value="Genomic_DNA"/>
</dbReference>
<evidence type="ECO:0000313" key="8">
    <source>
        <dbReference type="EMBL" id="GHC13593.1"/>
    </source>
</evidence>
<evidence type="ECO:0000313" key="9">
    <source>
        <dbReference type="Proteomes" id="UP000642829"/>
    </source>
</evidence>
<feature type="binding site" evidence="4">
    <location>
        <position position="230"/>
    </location>
    <ligand>
        <name>substrate</name>
    </ligand>
</feature>
<proteinExistence type="inferred from homology"/>
<dbReference type="SUPFAM" id="SSF88713">
    <property type="entry name" value="Glycoside hydrolase/deacetylase"/>
    <property type="match status" value="1"/>
</dbReference>
<reference evidence="8" key="2">
    <citation type="submission" date="2020-09" db="EMBL/GenBank/DDBJ databases">
        <authorList>
            <person name="Sun Q."/>
            <person name="Kim S."/>
        </authorList>
    </citation>
    <scope>NUCLEOTIDE SEQUENCE</scope>
    <source>
        <strain evidence="8">KCTC 12870</strain>
    </source>
</reference>
<protein>
    <submittedName>
        <fullName evidence="8">Glycoside hydrolase</fullName>
    </submittedName>
</protein>
<evidence type="ECO:0000256" key="2">
    <source>
        <dbReference type="ARBA" id="ARBA00023277"/>
    </source>
</evidence>
<dbReference type="InterPro" id="IPR027291">
    <property type="entry name" value="Glyco_hydro_38_N_sf"/>
</dbReference>
<comment type="caution">
    <text evidence="8">The sequence shown here is derived from an EMBL/GenBank/DDBJ whole genome shotgun (WGS) entry which is preliminary data.</text>
</comment>
<dbReference type="GO" id="GO:0005576">
    <property type="term" value="C:extracellular region"/>
    <property type="evidence" value="ECO:0007669"/>
    <property type="project" value="TreeGrafter"/>
</dbReference>
<dbReference type="InterPro" id="IPR037090">
    <property type="entry name" value="57_glycoside_trans_central"/>
</dbReference>
<feature type="binding site" evidence="4">
    <location>
        <position position="382"/>
    </location>
    <ligand>
        <name>substrate</name>
    </ligand>
</feature>
<evidence type="ECO:0000256" key="4">
    <source>
        <dbReference type="PIRSR" id="PIRSR640042-2"/>
    </source>
</evidence>
<accession>A0A8J3GGF6</accession>
<dbReference type="GO" id="GO:0016787">
    <property type="term" value="F:hydrolase activity"/>
    <property type="evidence" value="ECO:0007669"/>
    <property type="project" value="UniProtKB-KW"/>
</dbReference>
<dbReference type="Gene3D" id="3.20.110.10">
    <property type="entry name" value="Glycoside hydrolase 38, N terminal domain"/>
    <property type="match status" value="1"/>
</dbReference>
<gene>
    <name evidence="8" type="ORF">GCM10007047_33710</name>
</gene>
<evidence type="ECO:0000259" key="7">
    <source>
        <dbReference type="Pfam" id="PF09210"/>
    </source>
</evidence>
<keyword evidence="8" id="KW-0378">Hydrolase</keyword>
<dbReference type="InterPro" id="IPR004300">
    <property type="entry name" value="Glyco_hydro_57_N"/>
</dbReference>